<evidence type="ECO:0000313" key="1">
    <source>
        <dbReference type="EMBL" id="OAN13623.1"/>
    </source>
</evidence>
<dbReference type="RefSeq" id="WP_068331983.1">
    <property type="nucleotide sequence ID" value="NZ_LVHF01000028.1"/>
</dbReference>
<dbReference type="AlphaFoldDB" id="A0A178KAF7"/>
<dbReference type="EMBL" id="LVHF01000028">
    <property type="protein sequence ID" value="OAN13623.1"/>
    <property type="molecule type" value="Genomic_DNA"/>
</dbReference>
<name>A0A178KAF7_9GAMM</name>
<protein>
    <submittedName>
        <fullName evidence="1">Uncharacterized protein</fullName>
    </submittedName>
</protein>
<sequence length="59" mass="6891">MSYEKMTRSIQQQANVESKLHMQKVKEKMLRRLCEERGLLPTASKVKEHSDQGVKALVY</sequence>
<keyword evidence="2" id="KW-1185">Reference proteome</keyword>
<gene>
    <name evidence="1" type="ORF">A3K86_13670</name>
</gene>
<dbReference type="OrthoDB" id="9959867at2"/>
<accession>A0A178KAF7</accession>
<dbReference type="Proteomes" id="UP000078503">
    <property type="component" value="Unassembled WGS sequence"/>
</dbReference>
<reference evidence="1 2" key="1">
    <citation type="submission" date="2016-03" db="EMBL/GenBank/DDBJ databases">
        <title>Photobacterium proteolyticum sp. nov. a protease producing bacterium isolated from ocean sediments of Laizhou Bay.</title>
        <authorList>
            <person name="Li Y."/>
        </authorList>
    </citation>
    <scope>NUCLEOTIDE SEQUENCE [LARGE SCALE GENOMIC DNA]</scope>
    <source>
        <strain evidence="1 2">R-40508</strain>
    </source>
</reference>
<organism evidence="1 2">
    <name type="scientific">Photobacterium jeanii</name>
    <dbReference type="NCBI Taxonomy" id="858640"/>
    <lineage>
        <taxon>Bacteria</taxon>
        <taxon>Pseudomonadati</taxon>
        <taxon>Pseudomonadota</taxon>
        <taxon>Gammaproteobacteria</taxon>
        <taxon>Vibrionales</taxon>
        <taxon>Vibrionaceae</taxon>
        <taxon>Photobacterium</taxon>
    </lineage>
</organism>
<proteinExistence type="predicted"/>
<evidence type="ECO:0000313" key="2">
    <source>
        <dbReference type="Proteomes" id="UP000078503"/>
    </source>
</evidence>
<comment type="caution">
    <text evidence="1">The sequence shown here is derived from an EMBL/GenBank/DDBJ whole genome shotgun (WGS) entry which is preliminary data.</text>
</comment>